<protein>
    <submittedName>
        <fullName evidence="2">SGNH hydrolase</fullName>
    </submittedName>
</protein>
<keyword evidence="2" id="KW-0378">Hydrolase</keyword>
<dbReference type="RefSeq" id="WP_160161835.1">
    <property type="nucleotide sequence ID" value="NZ_BIFH01000055.1"/>
</dbReference>
<dbReference type="InterPro" id="IPR032710">
    <property type="entry name" value="NTF2-like_dom_sf"/>
</dbReference>
<accession>A0A401Z532</accession>
<evidence type="ECO:0000313" key="2">
    <source>
        <dbReference type="EMBL" id="GCE01954.1"/>
    </source>
</evidence>
<feature type="domain" description="SGNH hydrolase-type esterase" evidence="1">
    <location>
        <begin position="9"/>
        <end position="184"/>
    </location>
</feature>
<dbReference type="SUPFAM" id="SSF54427">
    <property type="entry name" value="NTF2-like"/>
    <property type="match status" value="1"/>
</dbReference>
<dbReference type="Gene3D" id="3.40.50.1110">
    <property type="entry name" value="SGNH hydrolase"/>
    <property type="match status" value="1"/>
</dbReference>
<dbReference type="InterPro" id="IPR036514">
    <property type="entry name" value="SGNH_hydro_sf"/>
</dbReference>
<dbReference type="PANTHER" id="PTHR43784">
    <property type="entry name" value="GDSL-LIKE LIPASE/ACYLHYDROLASE, PUTATIVE (AFU_ORTHOLOGUE AFUA_2G00820)-RELATED"/>
    <property type="match status" value="1"/>
</dbReference>
<proteinExistence type="predicted"/>
<gene>
    <name evidence="2" type="ORF">EHYA_09729</name>
</gene>
<comment type="caution">
    <text evidence="2">The sequence shown here is derived from an EMBL/GenBank/DDBJ whole genome shotgun (WGS) entry which is preliminary data.</text>
</comment>
<sequence length="341" mass="36106">MDTGIFLSLGDSVAQGEGDELPDGSRRGWVRRLAPLLGDVCGRLAVVDLAERNARAPQVRIRQLPAAARTPARIASVVVGMNDALGSFSPEGYRRNYEAIVGELSAIAPIVLTATLADLSPRLGLAPLDAERVGRQIRQANTVVREVSAKYRTVCLDADTVGGSTEERLWLPDGLHPSPAGHRLIATAFAELIRERLGGAGGAATPGARLDARRFTHLALHPRREAIAATLAEDVELWTPATPHAFTGREAVSTVLAIFLGDVVDDLSYGRGFEQADSLCMTFSGRISGHPCEGVDIVELDAAGLVRRCTVFIRPLPAVLAMSRKLAVSLGESGVPVASGT</sequence>
<keyword evidence="3" id="KW-1185">Reference proteome</keyword>
<reference evidence="2 3" key="1">
    <citation type="submission" date="2018-12" db="EMBL/GenBank/DDBJ databases">
        <title>Draft genome sequence of Embleya hyalina NBRC 13850T.</title>
        <authorList>
            <person name="Komaki H."/>
            <person name="Hosoyama A."/>
            <person name="Kimura A."/>
            <person name="Ichikawa N."/>
            <person name="Tamura T."/>
        </authorList>
    </citation>
    <scope>NUCLEOTIDE SEQUENCE [LARGE SCALE GENOMIC DNA]</scope>
    <source>
        <strain evidence="2 3">NBRC 13850</strain>
    </source>
</reference>
<evidence type="ECO:0000313" key="3">
    <source>
        <dbReference type="Proteomes" id="UP000286931"/>
    </source>
</evidence>
<evidence type="ECO:0000259" key="1">
    <source>
        <dbReference type="Pfam" id="PF13472"/>
    </source>
</evidence>
<dbReference type="Gene3D" id="3.10.450.50">
    <property type="match status" value="1"/>
</dbReference>
<dbReference type="AlphaFoldDB" id="A0A401Z532"/>
<dbReference type="OrthoDB" id="3465773at2"/>
<dbReference type="GO" id="GO:0016787">
    <property type="term" value="F:hydrolase activity"/>
    <property type="evidence" value="ECO:0007669"/>
    <property type="project" value="UniProtKB-KW"/>
</dbReference>
<dbReference type="SUPFAM" id="SSF52266">
    <property type="entry name" value="SGNH hydrolase"/>
    <property type="match status" value="1"/>
</dbReference>
<dbReference type="PANTHER" id="PTHR43784:SF2">
    <property type="entry name" value="GDSL-LIKE LIPASE_ACYLHYDROLASE, PUTATIVE (AFU_ORTHOLOGUE AFUA_2G00820)-RELATED"/>
    <property type="match status" value="1"/>
</dbReference>
<organism evidence="2 3">
    <name type="scientific">Embleya hyalina</name>
    <dbReference type="NCBI Taxonomy" id="516124"/>
    <lineage>
        <taxon>Bacteria</taxon>
        <taxon>Bacillati</taxon>
        <taxon>Actinomycetota</taxon>
        <taxon>Actinomycetes</taxon>
        <taxon>Kitasatosporales</taxon>
        <taxon>Streptomycetaceae</taxon>
        <taxon>Embleya</taxon>
    </lineage>
</organism>
<dbReference type="CDD" id="cd01832">
    <property type="entry name" value="SGNH_hydrolase_like_1"/>
    <property type="match status" value="1"/>
</dbReference>
<dbReference type="InterPro" id="IPR053140">
    <property type="entry name" value="GDSL_Rv0518-like"/>
</dbReference>
<dbReference type="InterPro" id="IPR013830">
    <property type="entry name" value="SGNH_hydro"/>
</dbReference>
<name>A0A401Z532_9ACTN</name>
<dbReference type="Pfam" id="PF13472">
    <property type="entry name" value="Lipase_GDSL_2"/>
    <property type="match status" value="1"/>
</dbReference>
<dbReference type="Proteomes" id="UP000286931">
    <property type="component" value="Unassembled WGS sequence"/>
</dbReference>
<dbReference type="EMBL" id="BIFH01000055">
    <property type="protein sequence ID" value="GCE01954.1"/>
    <property type="molecule type" value="Genomic_DNA"/>
</dbReference>